<dbReference type="RefSeq" id="WP_172178306.1">
    <property type="nucleotide sequence ID" value="NZ_CASGKG010000025.1"/>
</dbReference>
<evidence type="ECO:0000313" key="2">
    <source>
        <dbReference type="Proteomes" id="UP001193734"/>
    </source>
</evidence>
<dbReference type="InterPro" id="IPR029035">
    <property type="entry name" value="DHS-like_NAD/FAD-binding_dom"/>
</dbReference>
<evidence type="ECO:0008006" key="3">
    <source>
        <dbReference type="Google" id="ProtNLM"/>
    </source>
</evidence>
<dbReference type="GeneID" id="82158408"/>
<evidence type="ECO:0000313" key="1">
    <source>
        <dbReference type="EMBL" id="NPE14953.1"/>
    </source>
</evidence>
<comment type="caution">
    <text evidence="1">The sequence shown here is derived from an EMBL/GenBank/DDBJ whole genome shotgun (WGS) entry which is preliminary data.</text>
</comment>
<organism evidence="1 2">
    <name type="scientific">Xylanibacter rodentium</name>
    <dbReference type="NCBI Taxonomy" id="2736289"/>
    <lineage>
        <taxon>Bacteria</taxon>
        <taxon>Pseudomonadati</taxon>
        <taxon>Bacteroidota</taxon>
        <taxon>Bacteroidia</taxon>
        <taxon>Bacteroidales</taxon>
        <taxon>Prevotellaceae</taxon>
        <taxon>Xylanibacter</taxon>
    </lineage>
</organism>
<sequence length="345" mass="39899">MEDKAEIEKYIHDFILNRPHVFILGAGATIAAIPNGDRNGLKCSVMNNFLEELDLSHILSGVELKTTSTNLEDIYSELDTMSEYSSVKDELENKIIQKFSQYELPDQPTIYDYLILSLRSKDYIFTFNWDDLLIQAYNRVCHFTNDLPQLVFLHGNIGVGICGECGAIQAYRNSHCYKCDNKSLHRPKLLFPVKKKNYNLDPYISNAWNGFLEIIKNASILTVFGYSAPKTDVEAIKAMKTAFSSTFRRYDQIEIIDVKPESELLDTWDDFIQPTNYHVKTYNNLFDSFVGEFPRRSIEGYYKRLYSGWWGQSSLRLKSCNALDELKDLLSPLIQNEYKKNFNVI</sequence>
<name>A0ABX2AZN5_9BACT</name>
<dbReference type="Proteomes" id="UP001193734">
    <property type="component" value="Unassembled WGS sequence"/>
</dbReference>
<dbReference type="SUPFAM" id="SSF52467">
    <property type="entry name" value="DHS-like NAD/FAD-binding domain"/>
    <property type="match status" value="1"/>
</dbReference>
<accession>A0ABX2AZN5</accession>
<proteinExistence type="predicted"/>
<protein>
    <recommendedName>
        <fullName evidence="3">Deacetylase sirtuin-type domain-containing protein</fullName>
    </recommendedName>
</protein>
<dbReference type="EMBL" id="JABKKE010000022">
    <property type="protein sequence ID" value="NPE14953.1"/>
    <property type="molecule type" value="Genomic_DNA"/>
</dbReference>
<gene>
    <name evidence="1" type="ORF">HPS55_11595</name>
</gene>
<keyword evidence="2" id="KW-1185">Reference proteome</keyword>
<reference evidence="1 2" key="1">
    <citation type="submission" date="2020-05" db="EMBL/GenBank/DDBJ databases">
        <title>Distinct polysaccharide utilization as determinants for interspecies competition between intestinal Prevotella spp.</title>
        <authorList>
            <person name="Galvez E.J.C."/>
            <person name="Iljazovic A."/>
            <person name="Strowig T."/>
        </authorList>
    </citation>
    <scope>NUCLEOTIDE SEQUENCE [LARGE SCALE GENOMIC DNA]</scope>
    <source>
        <strain evidence="1 2">PROD</strain>
    </source>
</reference>